<evidence type="ECO:0000313" key="1">
    <source>
        <dbReference type="EMBL" id="EKS51949.1"/>
    </source>
</evidence>
<organism evidence="1 2">
    <name type="scientific">Lacticaseibacillus rhamnosus LRHMDP3</name>
    <dbReference type="NCBI Taxonomy" id="1203259"/>
    <lineage>
        <taxon>Bacteria</taxon>
        <taxon>Bacillati</taxon>
        <taxon>Bacillota</taxon>
        <taxon>Bacilli</taxon>
        <taxon>Lactobacillales</taxon>
        <taxon>Lactobacillaceae</taxon>
        <taxon>Lacticaseibacillus</taxon>
    </lineage>
</organism>
<dbReference type="Proteomes" id="UP000009352">
    <property type="component" value="Unassembled WGS sequence"/>
</dbReference>
<accession>A0AB33XVV3</accession>
<dbReference type="AlphaFoldDB" id="A0AB33XVV3"/>
<sequence>MPMHFPSIGSRAITRSLAQKKDSTTSLEAIVESFLYH</sequence>
<reference evidence="1 2" key="1">
    <citation type="journal article" date="2013" name="Genome Announc.">
        <title>Draft Genome Sequence of Staphylococcus simulans UMC-CNS-990, Isolated from a Case of Chronic Bovine Mastitis.</title>
        <authorList>
            <person name="Calcutt M.J."/>
            <person name="Foecking M.F."/>
            <person name="Hsieh H.Y."/>
            <person name="Perry J."/>
            <person name="Stewart G.C."/>
            <person name="Middleton J.R."/>
        </authorList>
    </citation>
    <scope>NUCLEOTIDE SEQUENCE [LARGE SCALE GENOMIC DNA]</scope>
    <source>
        <strain evidence="1 2">LRHMDP3</strain>
    </source>
</reference>
<protein>
    <submittedName>
        <fullName evidence="1">Uncharacterized protein</fullName>
    </submittedName>
</protein>
<proteinExistence type="predicted"/>
<dbReference type="EMBL" id="AMQX01000004">
    <property type="protein sequence ID" value="EKS51949.1"/>
    <property type="molecule type" value="Genomic_DNA"/>
</dbReference>
<evidence type="ECO:0000313" key="2">
    <source>
        <dbReference type="Proteomes" id="UP000009352"/>
    </source>
</evidence>
<gene>
    <name evidence="1" type="ORF">LRHMDP3_1016</name>
</gene>
<comment type="caution">
    <text evidence="1">The sequence shown here is derived from an EMBL/GenBank/DDBJ whole genome shotgun (WGS) entry which is preliminary data.</text>
</comment>
<name>A0AB33XVV3_LACRH</name>